<sequence>MDAPPSVVVTTSTALVMGTVFETVLTAVITGTTVEKIPDATVVTEAVVETLGGKVDTPDSDVAGLKYVVIGRAGVDIPDSSVDTFISGVADVSTVLMGEVVESGKAMVDSPGALVTAVTAVMTGAEVDIPGENVDTPGVNGTAVVMGTVVETTGANVAELTNVVTRTAWVESPGDGVDTADANVVAVAVVPIRIAVENPGTRVITLGSVDTAFKDVATSTTVDTPTGSSVESHGAKVDTPADGVAMLTTVATGTAEVEIPGASVDTPGTVVGAVADVLMGAAVDISDACVDAPCHEDSTVTAALDTPGASVNIPDAAVIYLW</sequence>
<dbReference type="Proteomes" id="UP001195483">
    <property type="component" value="Unassembled WGS sequence"/>
</dbReference>
<organism evidence="1 2">
    <name type="scientific">Potamilus streckersoni</name>
    <dbReference type="NCBI Taxonomy" id="2493646"/>
    <lineage>
        <taxon>Eukaryota</taxon>
        <taxon>Metazoa</taxon>
        <taxon>Spiralia</taxon>
        <taxon>Lophotrochozoa</taxon>
        <taxon>Mollusca</taxon>
        <taxon>Bivalvia</taxon>
        <taxon>Autobranchia</taxon>
        <taxon>Heteroconchia</taxon>
        <taxon>Palaeoheterodonta</taxon>
        <taxon>Unionida</taxon>
        <taxon>Unionoidea</taxon>
        <taxon>Unionidae</taxon>
        <taxon>Ambleminae</taxon>
        <taxon>Lampsilini</taxon>
        <taxon>Potamilus</taxon>
    </lineage>
</organism>
<keyword evidence="2" id="KW-1185">Reference proteome</keyword>
<dbReference type="AlphaFoldDB" id="A0AAE0SH51"/>
<reference evidence="1" key="3">
    <citation type="submission" date="2023-05" db="EMBL/GenBank/DDBJ databases">
        <authorList>
            <person name="Smith C.H."/>
        </authorList>
    </citation>
    <scope>NUCLEOTIDE SEQUENCE</scope>
    <source>
        <strain evidence="1">CHS0354</strain>
        <tissue evidence="1">Mantle</tissue>
    </source>
</reference>
<proteinExistence type="predicted"/>
<reference evidence="1" key="1">
    <citation type="journal article" date="2021" name="Genome Biol. Evol.">
        <title>A High-Quality Reference Genome for a Parasitic Bivalve with Doubly Uniparental Inheritance (Bivalvia: Unionida).</title>
        <authorList>
            <person name="Smith C.H."/>
        </authorList>
    </citation>
    <scope>NUCLEOTIDE SEQUENCE</scope>
    <source>
        <strain evidence="1">CHS0354</strain>
    </source>
</reference>
<protein>
    <submittedName>
        <fullName evidence="1">Uncharacterized protein</fullName>
    </submittedName>
</protein>
<accession>A0AAE0SH51</accession>
<reference evidence="1" key="2">
    <citation type="journal article" date="2021" name="Genome Biol. Evol.">
        <title>Developing a high-quality reference genome for a parasitic bivalve with doubly uniparental inheritance (Bivalvia: Unionida).</title>
        <authorList>
            <person name="Smith C.H."/>
        </authorList>
    </citation>
    <scope>NUCLEOTIDE SEQUENCE</scope>
    <source>
        <strain evidence="1">CHS0354</strain>
        <tissue evidence="1">Mantle</tissue>
    </source>
</reference>
<dbReference type="EMBL" id="JAEAOA010001885">
    <property type="protein sequence ID" value="KAK3591937.1"/>
    <property type="molecule type" value="Genomic_DNA"/>
</dbReference>
<evidence type="ECO:0000313" key="2">
    <source>
        <dbReference type="Proteomes" id="UP001195483"/>
    </source>
</evidence>
<comment type="caution">
    <text evidence="1">The sequence shown here is derived from an EMBL/GenBank/DDBJ whole genome shotgun (WGS) entry which is preliminary data.</text>
</comment>
<name>A0AAE0SH51_9BIVA</name>
<evidence type="ECO:0000313" key="1">
    <source>
        <dbReference type="EMBL" id="KAK3591937.1"/>
    </source>
</evidence>
<gene>
    <name evidence="1" type="ORF">CHS0354_031439</name>
</gene>